<proteinExistence type="predicted"/>
<organism evidence="2 3">
    <name type="scientific">Campylobacter showae RM3277</name>
    <dbReference type="NCBI Taxonomy" id="553219"/>
    <lineage>
        <taxon>Bacteria</taxon>
        <taxon>Pseudomonadati</taxon>
        <taxon>Campylobacterota</taxon>
        <taxon>Epsilonproteobacteria</taxon>
        <taxon>Campylobacterales</taxon>
        <taxon>Campylobacteraceae</taxon>
        <taxon>Campylobacter</taxon>
    </lineage>
</organism>
<dbReference type="Proteomes" id="UP000003107">
    <property type="component" value="Unassembled WGS sequence"/>
</dbReference>
<evidence type="ECO:0000313" key="3">
    <source>
        <dbReference type="Proteomes" id="UP000003107"/>
    </source>
</evidence>
<comment type="caution">
    <text evidence="2">The sequence shown here is derived from an EMBL/GenBank/DDBJ whole genome shotgun (WGS) entry which is preliminary data.</text>
</comment>
<sequence>MTADKLKFDSHAPSNLQNHTSPKRIYRRQATKFCFKFYRRFIKTRAEQI</sequence>
<evidence type="ECO:0000256" key="1">
    <source>
        <dbReference type="SAM" id="MobiDB-lite"/>
    </source>
</evidence>
<name>C6RCT9_9BACT</name>
<gene>
    <name evidence="2" type="ORF">CAMSH0001_1525</name>
</gene>
<feature type="region of interest" description="Disordered" evidence="1">
    <location>
        <begin position="1"/>
        <end position="23"/>
    </location>
</feature>
<feature type="compositionally biased region" description="Basic and acidic residues" evidence="1">
    <location>
        <begin position="1"/>
        <end position="10"/>
    </location>
</feature>
<dbReference type="EMBL" id="ACVQ01000003">
    <property type="protein sequence ID" value="EET80797.1"/>
    <property type="molecule type" value="Genomic_DNA"/>
</dbReference>
<protein>
    <submittedName>
        <fullName evidence="2">Uncharacterized protein</fullName>
    </submittedName>
</protein>
<accession>C6RCT9</accession>
<dbReference type="AlphaFoldDB" id="C6RCT9"/>
<evidence type="ECO:0000313" key="2">
    <source>
        <dbReference type="EMBL" id="EET80797.1"/>
    </source>
</evidence>
<keyword evidence="3" id="KW-1185">Reference proteome</keyword>
<reference evidence="2 3" key="1">
    <citation type="submission" date="2009-07" db="EMBL/GenBank/DDBJ databases">
        <authorList>
            <person name="Madupu R."/>
            <person name="Sebastian Y."/>
            <person name="Durkin A.S."/>
            <person name="Torralba M."/>
            <person name="Methe B."/>
            <person name="Sutton G.G."/>
            <person name="Strausberg R.L."/>
            <person name="Nelson K.E."/>
        </authorList>
    </citation>
    <scope>NUCLEOTIDE SEQUENCE [LARGE SCALE GENOMIC DNA]</scope>
    <source>
        <strain evidence="2 3">RM3277</strain>
    </source>
</reference>